<reference evidence="1 2" key="1">
    <citation type="journal article" date="2022" name="Res Sq">
        <title>Evolution of multicellular longitudinally dividing oral cavity symbionts (Neisseriaceae).</title>
        <authorList>
            <person name="Nyongesa S."/>
            <person name="Weber P."/>
            <person name="Bernet E."/>
            <person name="Pullido F."/>
            <person name="Nieckarz M."/>
            <person name="Delaby M."/>
            <person name="Nieves C."/>
            <person name="Viehboeck T."/>
            <person name="Krause N."/>
            <person name="Rivera-Millot A."/>
            <person name="Nakamura A."/>
            <person name="Vischer N."/>
            <person name="VanNieuwenhze M."/>
            <person name="Brun Y."/>
            <person name="Cava F."/>
            <person name="Bulgheresi S."/>
            <person name="Veyrier F."/>
        </authorList>
    </citation>
    <scope>NUCLEOTIDE SEQUENCE [LARGE SCALE GENOMIC DNA]</scope>
    <source>
        <strain evidence="1 2">CCUG 63373m</strain>
    </source>
</reference>
<accession>A0ABY4DRG4</accession>
<keyword evidence="2" id="KW-1185">Reference proteome</keyword>
<dbReference type="Proteomes" id="UP000829817">
    <property type="component" value="Chromosome"/>
</dbReference>
<gene>
    <name evidence="1" type="ORF">LVJ83_11080</name>
</gene>
<sequence>MYNDLFCKIFIDSDFSLDYLIRVIEENLDTKFDSHLSIETSIFILDLSKNSEYNQEQKEFLEDGFLYYPYLVEFYKQSTCTNNSDYISDIKKFLIKLNDYGIKSIVACDFEDQLPHINQYKITCS</sequence>
<dbReference type="EMBL" id="CP091508">
    <property type="protein sequence ID" value="UOO81476.1"/>
    <property type="molecule type" value="Genomic_DNA"/>
</dbReference>
<name>A0ABY4DRG4_9NEIS</name>
<dbReference type="RefSeq" id="WP_244784645.1">
    <property type="nucleotide sequence ID" value="NZ_CP091508.1"/>
</dbReference>
<proteinExistence type="predicted"/>
<evidence type="ECO:0008006" key="3">
    <source>
        <dbReference type="Google" id="ProtNLM"/>
    </source>
</evidence>
<evidence type="ECO:0000313" key="1">
    <source>
        <dbReference type="EMBL" id="UOO81476.1"/>
    </source>
</evidence>
<protein>
    <recommendedName>
        <fullName evidence="3">PIN domain-containing protein</fullName>
    </recommendedName>
</protein>
<evidence type="ECO:0000313" key="2">
    <source>
        <dbReference type="Proteomes" id="UP000829817"/>
    </source>
</evidence>
<organism evidence="1 2">
    <name type="scientific">Uruburuella testudinis</name>
    <dbReference type="NCBI Taxonomy" id="1282863"/>
    <lineage>
        <taxon>Bacteria</taxon>
        <taxon>Pseudomonadati</taxon>
        <taxon>Pseudomonadota</taxon>
        <taxon>Betaproteobacteria</taxon>
        <taxon>Neisseriales</taxon>
        <taxon>Neisseriaceae</taxon>
        <taxon>Uruburuella</taxon>
    </lineage>
</organism>